<evidence type="ECO:0000256" key="1">
    <source>
        <dbReference type="SAM" id="MobiDB-lite"/>
    </source>
</evidence>
<name>A0A699QZU0_TANCI</name>
<evidence type="ECO:0000313" key="2">
    <source>
        <dbReference type="EMBL" id="GFC77072.1"/>
    </source>
</evidence>
<feature type="region of interest" description="Disordered" evidence="1">
    <location>
        <begin position="51"/>
        <end position="82"/>
    </location>
</feature>
<accession>A0A699QZU0</accession>
<comment type="caution">
    <text evidence="2">The sequence shown here is derived from an EMBL/GenBank/DDBJ whole genome shotgun (WGS) entry which is preliminary data.</text>
</comment>
<protein>
    <submittedName>
        <fullName evidence="2">Uncharacterized protein</fullName>
    </submittedName>
</protein>
<dbReference type="EMBL" id="BKCJ011059407">
    <property type="protein sequence ID" value="GFC77072.1"/>
    <property type="molecule type" value="Genomic_DNA"/>
</dbReference>
<gene>
    <name evidence="2" type="ORF">Tci_849042</name>
</gene>
<dbReference type="AlphaFoldDB" id="A0A699QZU0"/>
<sequence length="82" mass="9387">MVFHLPPHDLKWRPENSTKPCIPERLRFQKEPPIPSAFAPRTDDLYVMARDAAMDTQEDDDDAATAAKDLQPSESRRSPRDP</sequence>
<organism evidence="2">
    <name type="scientific">Tanacetum cinerariifolium</name>
    <name type="common">Dalmatian daisy</name>
    <name type="synonym">Chrysanthemum cinerariifolium</name>
    <dbReference type="NCBI Taxonomy" id="118510"/>
    <lineage>
        <taxon>Eukaryota</taxon>
        <taxon>Viridiplantae</taxon>
        <taxon>Streptophyta</taxon>
        <taxon>Embryophyta</taxon>
        <taxon>Tracheophyta</taxon>
        <taxon>Spermatophyta</taxon>
        <taxon>Magnoliopsida</taxon>
        <taxon>eudicotyledons</taxon>
        <taxon>Gunneridae</taxon>
        <taxon>Pentapetalae</taxon>
        <taxon>asterids</taxon>
        <taxon>campanulids</taxon>
        <taxon>Asterales</taxon>
        <taxon>Asteraceae</taxon>
        <taxon>Asteroideae</taxon>
        <taxon>Anthemideae</taxon>
        <taxon>Anthemidinae</taxon>
        <taxon>Tanacetum</taxon>
    </lineage>
</organism>
<proteinExistence type="predicted"/>
<reference evidence="2" key="1">
    <citation type="journal article" date="2019" name="Sci. Rep.">
        <title>Draft genome of Tanacetum cinerariifolium, the natural source of mosquito coil.</title>
        <authorList>
            <person name="Yamashiro T."/>
            <person name="Shiraishi A."/>
            <person name="Satake H."/>
            <person name="Nakayama K."/>
        </authorList>
    </citation>
    <scope>NUCLEOTIDE SEQUENCE</scope>
</reference>